<dbReference type="AlphaFoldDB" id="A0A2S6N1Q8"/>
<evidence type="ECO:0000256" key="3">
    <source>
        <dbReference type="ARBA" id="ARBA00022970"/>
    </source>
</evidence>
<sequence length="409" mass="43973">MTLTRRSALASVAAAATLPLVRPARAQKPIIKIGVLNDQSGPYTNTGGITSVICAKQALADFGVAAKGLDVEVISADHQNKPDLAVSIARQWFDRDGVDMLLDVPTSSVALALQSVVREKNKVYLNVGAASSALTGSQCSPNFIHWVYDTYMLSKSTGGAMVKAGGDSWYFLTADYAFGKQLQSDTTKLVKAAGGKVLGSAPYPFPGTTDFSSFLVQAQASGAKVLGLCNAGGDTVNSIKQAHEFGLNSTMKIAALLMFITDVHALGLDTAGGLVLTESFYWDMNDHTRAFTRRVLPKTPNNYPNMIHAGCYSATLHYLKTVAAMGAAEAKKDGVATINHMKAMPVEDDCFGKTRIREDGCHMVPAYLFEVKTPQESKGPWDYYKLKVTTPPDEAWPPMAEEHCSFIKT</sequence>
<dbReference type="SUPFAM" id="SSF53822">
    <property type="entry name" value="Periplasmic binding protein-like I"/>
    <property type="match status" value="1"/>
</dbReference>
<dbReference type="Gene3D" id="3.40.50.2300">
    <property type="match status" value="2"/>
</dbReference>
<dbReference type="InterPro" id="IPR006311">
    <property type="entry name" value="TAT_signal"/>
</dbReference>
<keyword evidence="2" id="KW-0732">Signal</keyword>
<dbReference type="InterPro" id="IPR028082">
    <property type="entry name" value="Peripla_BP_I"/>
</dbReference>
<dbReference type="GO" id="GO:0006865">
    <property type="term" value="P:amino acid transport"/>
    <property type="evidence" value="ECO:0007669"/>
    <property type="project" value="UniProtKB-KW"/>
</dbReference>
<dbReference type="RefSeq" id="WP_104521342.1">
    <property type="nucleotide sequence ID" value="NZ_NHRY01000241.1"/>
</dbReference>
<gene>
    <name evidence="5" type="ORF">CCS01_23940</name>
</gene>
<dbReference type="PANTHER" id="PTHR30483">
    <property type="entry name" value="LEUCINE-SPECIFIC-BINDING PROTEIN"/>
    <property type="match status" value="1"/>
</dbReference>
<keyword evidence="3" id="KW-0813">Transport</keyword>
<dbReference type="CDD" id="cd06327">
    <property type="entry name" value="PBP1_SBP-like"/>
    <property type="match status" value="1"/>
</dbReference>
<dbReference type="OrthoDB" id="7237299at2"/>
<evidence type="ECO:0000313" key="5">
    <source>
        <dbReference type="EMBL" id="PPQ28555.1"/>
    </source>
</evidence>
<dbReference type="PROSITE" id="PS51318">
    <property type="entry name" value="TAT"/>
    <property type="match status" value="1"/>
</dbReference>
<dbReference type="Proteomes" id="UP000239724">
    <property type="component" value="Unassembled WGS sequence"/>
</dbReference>
<organism evidence="5 6">
    <name type="scientific">Rhodopila globiformis</name>
    <name type="common">Rhodopseudomonas globiformis</name>
    <dbReference type="NCBI Taxonomy" id="1071"/>
    <lineage>
        <taxon>Bacteria</taxon>
        <taxon>Pseudomonadati</taxon>
        <taxon>Pseudomonadota</taxon>
        <taxon>Alphaproteobacteria</taxon>
        <taxon>Acetobacterales</taxon>
        <taxon>Acetobacteraceae</taxon>
        <taxon>Rhodopila</taxon>
    </lineage>
</organism>
<keyword evidence="3" id="KW-0029">Amino-acid transport</keyword>
<accession>A0A2S6N1Q8</accession>
<evidence type="ECO:0000313" key="6">
    <source>
        <dbReference type="Proteomes" id="UP000239724"/>
    </source>
</evidence>
<feature type="domain" description="Leucine-binding protein" evidence="4">
    <location>
        <begin position="31"/>
        <end position="372"/>
    </location>
</feature>
<evidence type="ECO:0000256" key="1">
    <source>
        <dbReference type="ARBA" id="ARBA00010062"/>
    </source>
</evidence>
<comment type="similarity">
    <text evidence="1">Belongs to the leucine-binding protein family.</text>
</comment>
<protein>
    <submittedName>
        <fullName evidence="5">ABC transporter permease</fullName>
    </submittedName>
</protein>
<dbReference type="PANTHER" id="PTHR30483:SF6">
    <property type="entry name" value="PERIPLASMIC BINDING PROTEIN OF ABC TRANSPORTER FOR NATURAL AMINO ACIDS"/>
    <property type="match status" value="1"/>
</dbReference>
<dbReference type="Pfam" id="PF13458">
    <property type="entry name" value="Peripla_BP_6"/>
    <property type="match status" value="1"/>
</dbReference>
<dbReference type="InterPro" id="IPR051010">
    <property type="entry name" value="BCAA_transport"/>
</dbReference>
<dbReference type="EMBL" id="NHRY01000241">
    <property type="protein sequence ID" value="PPQ28555.1"/>
    <property type="molecule type" value="Genomic_DNA"/>
</dbReference>
<keyword evidence="6" id="KW-1185">Reference proteome</keyword>
<dbReference type="InterPro" id="IPR028081">
    <property type="entry name" value="Leu-bd"/>
</dbReference>
<comment type="caution">
    <text evidence="5">The sequence shown here is derived from an EMBL/GenBank/DDBJ whole genome shotgun (WGS) entry which is preliminary data.</text>
</comment>
<evidence type="ECO:0000256" key="2">
    <source>
        <dbReference type="ARBA" id="ARBA00022729"/>
    </source>
</evidence>
<proteinExistence type="inferred from homology"/>
<reference evidence="5 6" key="1">
    <citation type="journal article" date="2018" name="Arch. Microbiol.">
        <title>New insights into the metabolic potential of the phototrophic purple bacterium Rhodopila globiformis DSM 161(T) from its draft genome sequence and evidence for a vanadium-dependent nitrogenase.</title>
        <authorList>
            <person name="Imhoff J.F."/>
            <person name="Rahn T."/>
            <person name="Kunzel S."/>
            <person name="Neulinger S.C."/>
        </authorList>
    </citation>
    <scope>NUCLEOTIDE SEQUENCE [LARGE SCALE GENOMIC DNA]</scope>
    <source>
        <strain evidence="5 6">DSM 161</strain>
    </source>
</reference>
<evidence type="ECO:0000259" key="4">
    <source>
        <dbReference type="Pfam" id="PF13458"/>
    </source>
</evidence>
<name>A0A2S6N1Q8_RHOGL</name>